<keyword evidence="4" id="KW-0472">Membrane</keyword>
<evidence type="ECO:0000313" key="5">
    <source>
        <dbReference type="EMBL" id="PAU77823.1"/>
    </source>
</evidence>
<dbReference type="Proteomes" id="UP000218896">
    <property type="component" value="Unassembled WGS sequence"/>
</dbReference>
<dbReference type="EMBL" id="NSKD01000008">
    <property type="protein sequence ID" value="PAU77823.1"/>
    <property type="molecule type" value="Genomic_DNA"/>
</dbReference>
<accession>A0A2A2EZT5</accession>
<evidence type="ECO:0000256" key="3">
    <source>
        <dbReference type="ARBA" id="ARBA00022691"/>
    </source>
</evidence>
<evidence type="ECO:0000256" key="4">
    <source>
        <dbReference type="SAM" id="Phobius"/>
    </source>
</evidence>
<comment type="caution">
    <text evidence="5">The sequence shown here is derived from an EMBL/GenBank/DDBJ whole genome shotgun (WGS) entry which is preliminary data.</text>
</comment>
<gene>
    <name evidence="5" type="ORF">CK501_14110</name>
</gene>
<evidence type="ECO:0000313" key="6">
    <source>
        <dbReference type="Proteomes" id="UP000218896"/>
    </source>
</evidence>
<keyword evidence="4" id="KW-1133">Transmembrane helix</keyword>
<keyword evidence="2" id="KW-0808">Transferase</keyword>
<name>A0A2A2EZT5_9GAMM</name>
<dbReference type="OrthoDB" id="5510758at2"/>
<keyword evidence="3" id="KW-0949">S-adenosyl-L-methionine</keyword>
<proteinExistence type="predicted"/>
<protein>
    <submittedName>
        <fullName evidence="5">Uncharacterized protein</fullName>
    </submittedName>
</protein>
<keyword evidence="6" id="KW-1185">Reference proteome</keyword>
<keyword evidence="4" id="KW-0812">Transmembrane</keyword>
<feature type="transmembrane region" description="Helical" evidence="4">
    <location>
        <begin position="76"/>
        <end position="96"/>
    </location>
</feature>
<dbReference type="SUPFAM" id="SSF53335">
    <property type="entry name" value="S-adenosyl-L-methionine-dependent methyltransferases"/>
    <property type="match status" value="1"/>
</dbReference>
<dbReference type="GO" id="GO:0016279">
    <property type="term" value="F:protein-lysine N-methyltransferase activity"/>
    <property type="evidence" value="ECO:0007669"/>
    <property type="project" value="InterPro"/>
</dbReference>
<evidence type="ECO:0000256" key="2">
    <source>
        <dbReference type="ARBA" id="ARBA00022679"/>
    </source>
</evidence>
<dbReference type="RefSeq" id="WP_095618388.1">
    <property type="nucleotide sequence ID" value="NZ_NSKD01000008.1"/>
</dbReference>
<sequence>MEIAALVVLAVVLVVGASILWSTLRTGMPPMPSLGRAPRAMLELVEAPPEGGIADMGSGWGTLAIRFARRFPRTQVVGYEVSFFPWLVSVLLARLMRLENLRFHRRDFREADLDGVEVLLCYLMPEGMQAVQQRLERDPGSVRWVISHCFALRGREPETVSELPDLYATRIYRYRYQ</sequence>
<dbReference type="PANTHER" id="PTHR13610:SF9">
    <property type="entry name" value="FI06469P"/>
    <property type="match status" value="1"/>
</dbReference>
<organism evidence="5 6">
    <name type="scientific">Halovibrio salipaludis</name>
    <dbReference type="NCBI Taxonomy" id="2032626"/>
    <lineage>
        <taxon>Bacteria</taxon>
        <taxon>Pseudomonadati</taxon>
        <taxon>Pseudomonadota</taxon>
        <taxon>Gammaproteobacteria</taxon>
        <taxon>Oceanospirillales</taxon>
        <taxon>Halomonadaceae</taxon>
        <taxon>Halovibrio</taxon>
    </lineage>
</organism>
<dbReference type="AlphaFoldDB" id="A0A2A2EZT5"/>
<evidence type="ECO:0000256" key="1">
    <source>
        <dbReference type="ARBA" id="ARBA00022603"/>
    </source>
</evidence>
<keyword evidence="1" id="KW-0489">Methyltransferase</keyword>
<dbReference type="InterPro" id="IPR026170">
    <property type="entry name" value="FAM173A/B"/>
</dbReference>
<dbReference type="GO" id="GO:0032259">
    <property type="term" value="P:methylation"/>
    <property type="evidence" value="ECO:0007669"/>
    <property type="project" value="UniProtKB-KW"/>
</dbReference>
<dbReference type="PANTHER" id="PTHR13610">
    <property type="entry name" value="METHYLTRANSFERASE DOMAIN-CONTAINING PROTEIN"/>
    <property type="match status" value="1"/>
</dbReference>
<dbReference type="Gene3D" id="3.40.50.150">
    <property type="entry name" value="Vaccinia Virus protein VP39"/>
    <property type="match status" value="1"/>
</dbReference>
<reference evidence="5 6" key="1">
    <citation type="submission" date="2017-08" db="EMBL/GenBank/DDBJ databases">
        <title>Halovibrio sewagensis sp. nov., isolated from wastewater of high salinity.</title>
        <authorList>
            <person name="Dong X."/>
            <person name="Zhang G."/>
        </authorList>
    </citation>
    <scope>NUCLEOTIDE SEQUENCE [LARGE SCALE GENOMIC DNA]</scope>
    <source>
        <strain evidence="5 6">YL5-2</strain>
    </source>
</reference>
<dbReference type="InterPro" id="IPR029063">
    <property type="entry name" value="SAM-dependent_MTases_sf"/>
</dbReference>